<gene>
    <name evidence="2" type="ORF">OSH00_04935</name>
</gene>
<keyword evidence="3" id="KW-1185">Reference proteome</keyword>
<comment type="caution">
    <text evidence="2">The sequence shown here is derived from an EMBL/GenBank/DDBJ whole genome shotgun (WGS) entry which is preliminary data.</text>
</comment>
<evidence type="ECO:0000313" key="3">
    <source>
        <dbReference type="Proteomes" id="UP001146019"/>
    </source>
</evidence>
<dbReference type="InterPro" id="IPR050266">
    <property type="entry name" value="AB_hydrolase_sf"/>
</dbReference>
<dbReference type="GO" id="GO:0016020">
    <property type="term" value="C:membrane"/>
    <property type="evidence" value="ECO:0007669"/>
    <property type="project" value="TreeGrafter"/>
</dbReference>
<dbReference type="SUPFAM" id="SSF53474">
    <property type="entry name" value="alpha/beta-Hydrolases"/>
    <property type="match status" value="1"/>
</dbReference>
<evidence type="ECO:0000313" key="2">
    <source>
        <dbReference type="EMBL" id="MCX5467087.1"/>
    </source>
</evidence>
<dbReference type="EMBL" id="JAPKMY010000002">
    <property type="protein sequence ID" value="MCX5467087.1"/>
    <property type="molecule type" value="Genomic_DNA"/>
</dbReference>
<feature type="domain" description="AB hydrolase-1" evidence="1">
    <location>
        <begin position="31"/>
        <end position="132"/>
    </location>
</feature>
<sequence>MLNNNLIQKTIYFQQHPILVDLYVHPQNKHTIILLTALGVTIHKYEKLISLLANHGFNLIVADYPYCGRNTPHVSAQIDYGYADLIHGFIAQLEKIALDANLHSPILLGHSLGGHLATLYAQSHDNTVIGIATGNIGLKNWDLKGKINILKAVTVINAMILKDGYFAGYKIAFGNREAKSLMRDWSKVVFTGNYKHIISNEKIVKNSALFMTLKDDDFAPMSSMLALSRYFKQPVVQTLDLTKTIQGNQHSVWIKQPEKVVQRIMDWINHLES</sequence>
<proteinExistence type="predicted"/>
<reference evidence="2" key="1">
    <citation type="submission" date="2022-11" db="EMBL/GenBank/DDBJ databases">
        <title>Biodiversity and phylogenetic relationships of bacteria.</title>
        <authorList>
            <person name="Machado R.A.R."/>
            <person name="Bhat A."/>
            <person name="Loulou A."/>
            <person name="Kallel S."/>
        </authorList>
    </citation>
    <scope>NUCLEOTIDE SEQUENCE</scope>
    <source>
        <strain evidence="2">A-IN1</strain>
    </source>
</reference>
<accession>A0A9X3DTE8</accession>
<dbReference type="Pfam" id="PF00561">
    <property type="entry name" value="Abhydrolase_1"/>
    <property type="match status" value="1"/>
</dbReference>
<dbReference type="AlphaFoldDB" id="A0A9X3DTE8"/>
<dbReference type="PANTHER" id="PTHR43798:SF33">
    <property type="entry name" value="HYDROLASE, PUTATIVE (AFU_ORTHOLOGUE AFUA_2G14860)-RELATED"/>
    <property type="match status" value="1"/>
</dbReference>
<dbReference type="Proteomes" id="UP001146019">
    <property type="component" value="Unassembled WGS sequence"/>
</dbReference>
<dbReference type="InterPro" id="IPR029058">
    <property type="entry name" value="AB_hydrolase_fold"/>
</dbReference>
<keyword evidence="2" id="KW-0378">Hydrolase</keyword>
<dbReference type="Gene3D" id="3.40.50.1820">
    <property type="entry name" value="alpha/beta hydrolase"/>
    <property type="match status" value="1"/>
</dbReference>
<dbReference type="PANTHER" id="PTHR43798">
    <property type="entry name" value="MONOACYLGLYCEROL LIPASE"/>
    <property type="match status" value="1"/>
</dbReference>
<protein>
    <submittedName>
        <fullName evidence="2">Alpha/beta fold hydrolase</fullName>
    </submittedName>
</protein>
<organism evidence="2 3">
    <name type="scientific">Acinetobacter nematophilus</name>
    <dbReference type="NCBI Taxonomy" id="2994642"/>
    <lineage>
        <taxon>Bacteria</taxon>
        <taxon>Pseudomonadati</taxon>
        <taxon>Pseudomonadota</taxon>
        <taxon>Gammaproteobacteria</taxon>
        <taxon>Moraxellales</taxon>
        <taxon>Moraxellaceae</taxon>
        <taxon>Acinetobacter</taxon>
    </lineage>
</organism>
<dbReference type="GO" id="GO:0016787">
    <property type="term" value="F:hydrolase activity"/>
    <property type="evidence" value="ECO:0007669"/>
    <property type="project" value="UniProtKB-KW"/>
</dbReference>
<dbReference type="InterPro" id="IPR000073">
    <property type="entry name" value="AB_hydrolase_1"/>
</dbReference>
<name>A0A9X3DTE8_9GAMM</name>
<dbReference type="RefSeq" id="WP_266129501.1">
    <property type="nucleotide sequence ID" value="NZ_JAPKMY010000002.1"/>
</dbReference>
<evidence type="ECO:0000259" key="1">
    <source>
        <dbReference type="Pfam" id="PF00561"/>
    </source>
</evidence>